<dbReference type="GO" id="GO:0003677">
    <property type="term" value="F:DNA binding"/>
    <property type="evidence" value="ECO:0007669"/>
    <property type="project" value="InterPro"/>
</dbReference>
<dbReference type="AlphaFoldDB" id="A0A174MDZ9"/>
<evidence type="ECO:0008006" key="5">
    <source>
        <dbReference type="Google" id="ProtNLM"/>
    </source>
</evidence>
<dbReference type="SUPFAM" id="SSF47413">
    <property type="entry name" value="lambda repressor-like DNA-binding domains"/>
    <property type="match status" value="1"/>
</dbReference>
<gene>
    <name evidence="1" type="ORF">ERS852523_01248</name>
    <name evidence="2" type="ORF">GT712_08750</name>
</gene>
<protein>
    <recommendedName>
        <fullName evidence="5">XRE family transcriptional regulator</fullName>
    </recommendedName>
</protein>
<organism evidence="1 3">
    <name type="scientific">Blautia wexlerae</name>
    <dbReference type="NCBI Taxonomy" id="418240"/>
    <lineage>
        <taxon>Bacteria</taxon>
        <taxon>Bacillati</taxon>
        <taxon>Bacillota</taxon>
        <taxon>Clostridia</taxon>
        <taxon>Lachnospirales</taxon>
        <taxon>Lachnospiraceae</taxon>
        <taxon>Blautia</taxon>
    </lineage>
</organism>
<dbReference type="Proteomes" id="UP000095712">
    <property type="component" value="Unassembled WGS sequence"/>
</dbReference>
<evidence type="ECO:0000313" key="2">
    <source>
        <dbReference type="EMBL" id="MZS89155.1"/>
    </source>
</evidence>
<evidence type="ECO:0000313" key="4">
    <source>
        <dbReference type="Proteomes" id="UP000477156"/>
    </source>
</evidence>
<proteinExistence type="predicted"/>
<dbReference type="Proteomes" id="UP000477156">
    <property type="component" value="Unassembled WGS sequence"/>
</dbReference>
<dbReference type="GeneID" id="75079901"/>
<dbReference type="RefSeq" id="WP_025580554.1">
    <property type="nucleotide sequence ID" value="NZ_AP031426.1"/>
</dbReference>
<reference evidence="2 4" key="2">
    <citation type="journal article" date="2019" name="Nat. Med.">
        <title>A library of human gut bacterial isolates paired with longitudinal multiomics data enables mechanistic microbiome research.</title>
        <authorList>
            <person name="Poyet M."/>
            <person name="Groussin M."/>
            <person name="Gibbons S.M."/>
            <person name="Avila-Pacheco J."/>
            <person name="Jiang X."/>
            <person name="Kearney S.M."/>
            <person name="Perrotta A.R."/>
            <person name="Berdy B."/>
            <person name="Zhao S."/>
            <person name="Lieberman T.D."/>
            <person name="Swanson P.K."/>
            <person name="Smith M."/>
            <person name="Roesemann S."/>
            <person name="Alexander J.E."/>
            <person name="Rich S.A."/>
            <person name="Livny J."/>
            <person name="Vlamakis H."/>
            <person name="Clish C."/>
            <person name="Bullock K."/>
            <person name="Deik A."/>
            <person name="Scott J."/>
            <person name="Pierce K.A."/>
            <person name="Xavier R.J."/>
            <person name="Alm E.J."/>
        </authorList>
    </citation>
    <scope>NUCLEOTIDE SEQUENCE [LARGE SCALE GENOMIC DNA]</scope>
    <source>
        <strain evidence="2 4">BIOML-A12</strain>
    </source>
</reference>
<name>A0A174MDZ9_9FIRM</name>
<dbReference type="EMBL" id="CZAW01000010">
    <property type="protein sequence ID" value="CUP32195.1"/>
    <property type="molecule type" value="Genomic_DNA"/>
</dbReference>
<dbReference type="EMBL" id="WWVF01000015">
    <property type="protein sequence ID" value="MZS89155.1"/>
    <property type="molecule type" value="Genomic_DNA"/>
</dbReference>
<evidence type="ECO:0000313" key="1">
    <source>
        <dbReference type="EMBL" id="CUP32195.1"/>
    </source>
</evidence>
<reference evidence="1 3" key="1">
    <citation type="submission" date="2015-09" db="EMBL/GenBank/DDBJ databases">
        <authorList>
            <consortium name="Pathogen Informatics"/>
        </authorList>
    </citation>
    <scope>NUCLEOTIDE SEQUENCE [LARGE SCALE GENOMIC DNA]</scope>
    <source>
        <strain evidence="1 3">2789STDY5834911</strain>
    </source>
</reference>
<accession>A0A174MDZ9</accession>
<evidence type="ECO:0000313" key="3">
    <source>
        <dbReference type="Proteomes" id="UP000095712"/>
    </source>
</evidence>
<dbReference type="InterPro" id="IPR010982">
    <property type="entry name" value="Lambda_DNA-bd_dom_sf"/>
</dbReference>
<dbReference type="OrthoDB" id="3233490at2"/>
<sequence>MKETEEIMGMIKEEGAAYFARERGNKVEVGLYLEHIIEERGMKKKDIVRKLNLEESYARKLFGGQRIPTRKILLQCAFLLSLDLSDTQRLLDIGQKPRLYPRVRYDAAIIYGLEEKMTLEEMNSFLDEIGEEILL</sequence>